<evidence type="ECO:0000256" key="2">
    <source>
        <dbReference type="ARBA" id="ARBA00023125"/>
    </source>
</evidence>
<dbReference type="GO" id="GO:0000160">
    <property type="term" value="P:phosphorelay signal transduction system"/>
    <property type="evidence" value="ECO:0007669"/>
    <property type="project" value="InterPro"/>
</dbReference>
<dbReference type="Pfam" id="PF00072">
    <property type="entry name" value="Response_reg"/>
    <property type="match status" value="1"/>
</dbReference>
<dbReference type="InterPro" id="IPR000792">
    <property type="entry name" value="Tscrpt_reg_LuxR_C"/>
</dbReference>
<comment type="caution">
    <text evidence="6">The sequence shown here is derived from an EMBL/GenBank/DDBJ whole genome shotgun (WGS) entry which is preliminary data.</text>
</comment>
<dbReference type="InterPro" id="IPR058245">
    <property type="entry name" value="NreC/VraR/RcsB-like_REC"/>
</dbReference>
<keyword evidence="1 3" id="KW-0597">Phosphoprotein</keyword>
<evidence type="ECO:0000313" key="6">
    <source>
        <dbReference type="EMBL" id="NHQ75415.1"/>
    </source>
</evidence>
<dbReference type="PRINTS" id="PR00038">
    <property type="entry name" value="HTHLUXR"/>
</dbReference>
<evidence type="ECO:0000313" key="7">
    <source>
        <dbReference type="Proteomes" id="UP000639775"/>
    </source>
</evidence>
<protein>
    <submittedName>
        <fullName evidence="6">Response regulator transcription factor</fullName>
    </submittedName>
</protein>
<dbReference type="SMART" id="SM00421">
    <property type="entry name" value="HTH_LUXR"/>
    <property type="match status" value="1"/>
</dbReference>
<reference evidence="6" key="1">
    <citation type="submission" date="2020-03" db="EMBL/GenBank/DDBJ databases">
        <title>Roseovarius gahaiensis sp. nov., isolated from Gahai Saline Lake, China.</title>
        <authorList>
            <person name="Sun X."/>
        </authorList>
    </citation>
    <scope>NUCLEOTIDE SEQUENCE</scope>
    <source>
        <strain evidence="6">GH877</strain>
    </source>
</reference>
<feature type="domain" description="Response regulatory" evidence="5">
    <location>
        <begin position="2"/>
        <end position="118"/>
    </location>
</feature>
<dbReference type="CDD" id="cd06170">
    <property type="entry name" value="LuxR_C_like"/>
    <property type="match status" value="1"/>
</dbReference>
<dbReference type="AlphaFoldDB" id="A0A967BF49"/>
<dbReference type="CDD" id="cd17535">
    <property type="entry name" value="REC_NarL-like"/>
    <property type="match status" value="1"/>
</dbReference>
<organism evidence="6 7">
    <name type="scientific">Roseovarius gahaiensis</name>
    <dbReference type="NCBI Taxonomy" id="2716691"/>
    <lineage>
        <taxon>Bacteria</taxon>
        <taxon>Pseudomonadati</taxon>
        <taxon>Pseudomonadota</taxon>
        <taxon>Alphaproteobacteria</taxon>
        <taxon>Rhodobacterales</taxon>
        <taxon>Roseobacteraceae</taxon>
        <taxon>Roseovarius</taxon>
    </lineage>
</organism>
<dbReference type="PROSITE" id="PS50043">
    <property type="entry name" value="HTH_LUXR_2"/>
    <property type="match status" value="1"/>
</dbReference>
<sequence>MRIMIADDHSLVREAIAAILQINDFSDVVFAGSLTDAVDRVSEFESFDLILLDYSMPGMNGLDGLSKMIALAGDCPVAILTGVESPDLAHKALELGAAGFIPKTISARSMMSAIKFMADGEKYLPMEFMKAKHTEADGGLSKREMEVLEGICEGKSNKEIAIDLNLQEVTIKLYVKTLTGKLNARNRTHAAMIARDRSLF</sequence>
<feature type="domain" description="HTH luxR-type" evidence="4">
    <location>
        <begin position="133"/>
        <end position="198"/>
    </location>
</feature>
<accession>A0A967BF49</accession>
<name>A0A967BF49_9RHOB</name>
<feature type="modified residue" description="4-aspartylphosphate" evidence="3">
    <location>
        <position position="53"/>
    </location>
</feature>
<dbReference type="GO" id="GO:0003677">
    <property type="term" value="F:DNA binding"/>
    <property type="evidence" value="ECO:0007669"/>
    <property type="project" value="UniProtKB-KW"/>
</dbReference>
<dbReference type="InterPro" id="IPR051015">
    <property type="entry name" value="EvgA-like"/>
</dbReference>
<dbReference type="Pfam" id="PF00196">
    <property type="entry name" value="GerE"/>
    <property type="match status" value="1"/>
</dbReference>
<dbReference type="SMART" id="SM00448">
    <property type="entry name" value="REC"/>
    <property type="match status" value="1"/>
</dbReference>
<gene>
    <name evidence="6" type="ORF">HAT86_13225</name>
</gene>
<keyword evidence="2" id="KW-0238">DNA-binding</keyword>
<keyword evidence="7" id="KW-1185">Reference proteome</keyword>
<dbReference type="PANTHER" id="PTHR45566">
    <property type="entry name" value="HTH-TYPE TRANSCRIPTIONAL REGULATOR YHJB-RELATED"/>
    <property type="match status" value="1"/>
</dbReference>
<dbReference type="Proteomes" id="UP000639775">
    <property type="component" value="Unassembled WGS sequence"/>
</dbReference>
<evidence type="ECO:0000256" key="3">
    <source>
        <dbReference type="PROSITE-ProRule" id="PRU00169"/>
    </source>
</evidence>
<dbReference type="PANTHER" id="PTHR45566:SF1">
    <property type="entry name" value="HTH-TYPE TRANSCRIPTIONAL REGULATOR YHJB-RELATED"/>
    <property type="match status" value="1"/>
</dbReference>
<evidence type="ECO:0000259" key="5">
    <source>
        <dbReference type="PROSITE" id="PS50110"/>
    </source>
</evidence>
<dbReference type="EMBL" id="JAAORB010000032">
    <property type="protein sequence ID" value="NHQ75415.1"/>
    <property type="molecule type" value="Genomic_DNA"/>
</dbReference>
<dbReference type="SUPFAM" id="SSF46894">
    <property type="entry name" value="C-terminal effector domain of the bipartite response regulators"/>
    <property type="match status" value="1"/>
</dbReference>
<dbReference type="InterPro" id="IPR016032">
    <property type="entry name" value="Sig_transdc_resp-reg_C-effctor"/>
</dbReference>
<proteinExistence type="predicted"/>
<dbReference type="GO" id="GO:0006355">
    <property type="term" value="P:regulation of DNA-templated transcription"/>
    <property type="evidence" value="ECO:0007669"/>
    <property type="project" value="InterPro"/>
</dbReference>
<dbReference type="PROSITE" id="PS50110">
    <property type="entry name" value="RESPONSE_REGULATORY"/>
    <property type="match status" value="1"/>
</dbReference>
<evidence type="ECO:0000256" key="1">
    <source>
        <dbReference type="ARBA" id="ARBA00022553"/>
    </source>
</evidence>
<evidence type="ECO:0000259" key="4">
    <source>
        <dbReference type="PROSITE" id="PS50043"/>
    </source>
</evidence>
<dbReference type="InterPro" id="IPR011006">
    <property type="entry name" value="CheY-like_superfamily"/>
</dbReference>
<dbReference type="SUPFAM" id="SSF52172">
    <property type="entry name" value="CheY-like"/>
    <property type="match status" value="1"/>
</dbReference>
<dbReference type="InterPro" id="IPR001789">
    <property type="entry name" value="Sig_transdc_resp-reg_receiver"/>
</dbReference>
<dbReference type="Gene3D" id="3.40.50.2300">
    <property type="match status" value="1"/>
</dbReference>